<organism evidence="1 2">
    <name type="scientific">Natronococcus jeotgali DSM 18795</name>
    <dbReference type="NCBI Taxonomy" id="1227498"/>
    <lineage>
        <taxon>Archaea</taxon>
        <taxon>Methanobacteriati</taxon>
        <taxon>Methanobacteriota</taxon>
        <taxon>Stenosarchaea group</taxon>
        <taxon>Halobacteria</taxon>
        <taxon>Halobacteriales</taxon>
        <taxon>Natrialbaceae</taxon>
        <taxon>Natronococcus</taxon>
    </lineage>
</organism>
<dbReference type="GO" id="GO:0016740">
    <property type="term" value="F:transferase activity"/>
    <property type="evidence" value="ECO:0007669"/>
    <property type="project" value="UniProtKB-KW"/>
</dbReference>
<keyword evidence="2" id="KW-1185">Reference proteome</keyword>
<protein>
    <submittedName>
        <fullName evidence="1">Glycosyl transferase group 1</fullName>
    </submittedName>
</protein>
<keyword evidence="1" id="KW-0808">Transferase</keyword>
<comment type="caution">
    <text evidence="1">The sequence shown here is derived from an EMBL/GenBank/DDBJ whole genome shotgun (WGS) entry which is preliminary data.</text>
</comment>
<reference evidence="1 2" key="1">
    <citation type="journal article" date="2014" name="PLoS Genet.">
        <title>Phylogenetically driven sequencing of extremely halophilic archaea reveals strategies for static and dynamic osmo-response.</title>
        <authorList>
            <person name="Becker E.A."/>
            <person name="Seitzer P.M."/>
            <person name="Tritt A."/>
            <person name="Larsen D."/>
            <person name="Krusor M."/>
            <person name="Yao A.I."/>
            <person name="Wu D."/>
            <person name="Madern D."/>
            <person name="Eisen J.A."/>
            <person name="Darling A.E."/>
            <person name="Facciotti M.T."/>
        </authorList>
    </citation>
    <scope>NUCLEOTIDE SEQUENCE [LARGE SCALE GENOMIC DNA]</scope>
    <source>
        <strain evidence="1 2">DSM 18795</strain>
    </source>
</reference>
<evidence type="ECO:0000313" key="1">
    <source>
        <dbReference type="EMBL" id="ELY54790.1"/>
    </source>
</evidence>
<proteinExistence type="predicted"/>
<dbReference type="AlphaFoldDB" id="L9WZ86"/>
<evidence type="ECO:0000313" key="2">
    <source>
        <dbReference type="Proteomes" id="UP000011531"/>
    </source>
</evidence>
<accession>L9WZ86</accession>
<name>L9WZ86_9EURY</name>
<dbReference type="Proteomes" id="UP000011531">
    <property type="component" value="Unassembled WGS sequence"/>
</dbReference>
<gene>
    <name evidence="1" type="ORF">C492_16266</name>
</gene>
<dbReference type="STRING" id="1227498.C492_16266"/>
<sequence length="53" mass="5984">WLVVILERGERSNGREAAREVSIERTADRMLSVYERAAGRRVAGRERAAVASR</sequence>
<feature type="non-terminal residue" evidence="1">
    <location>
        <position position="1"/>
    </location>
</feature>
<dbReference type="EMBL" id="AOIA01000134">
    <property type="protein sequence ID" value="ELY54790.1"/>
    <property type="molecule type" value="Genomic_DNA"/>
</dbReference>